<gene>
    <name evidence="2" type="ORF">AB6A40_008197</name>
</gene>
<accession>A0ABD6ENE4</accession>
<dbReference type="Gene3D" id="1.10.555.10">
    <property type="entry name" value="Rho GTPase activation protein"/>
    <property type="match status" value="1"/>
</dbReference>
<dbReference type="PROSITE" id="PS50238">
    <property type="entry name" value="RHOGAP"/>
    <property type="match status" value="1"/>
</dbReference>
<reference evidence="2 3" key="1">
    <citation type="submission" date="2024-08" db="EMBL/GenBank/DDBJ databases">
        <title>Gnathostoma spinigerum genome.</title>
        <authorList>
            <person name="Gonzalez-Bertolin B."/>
            <person name="Monzon S."/>
            <person name="Zaballos A."/>
            <person name="Jimenez P."/>
            <person name="Dekumyoy P."/>
            <person name="Varona S."/>
            <person name="Cuesta I."/>
            <person name="Sumanam S."/>
            <person name="Adisakwattana P."/>
            <person name="Gasser R.B."/>
            <person name="Hernandez-Gonzalez A."/>
            <person name="Young N.D."/>
            <person name="Perteguer M.J."/>
        </authorList>
    </citation>
    <scope>NUCLEOTIDE SEQUENCE [LARGE SCALE GENOMIC DNA]</scope>
    <source>
        <strain evidence="2">AL3</strain>
        <tissue evidence="2">Liver</tissue>
    </source>
</reference>
<evidence type="ECO:0000259" key="1">
    <source>
        <dbReference type="PROSITE" id="PS50238"/>
    </source>
</evidence>
<dbReference type="EMBL" id="JBGFUD010007311">
    <property type="protein sequence ID" value="MFH4981488.1"/>
    <property type="molecule type" value="Genomic_DNA"/>
</dbReference>
<dbReference type="AlphaFoldDB" id="A0ABD6ENE4"/>
<dbReference type="Pfam" id="PF00620">
    <property type="entry name" value="RhoGAP"/>
    <property type="match status" value="1"/>
</dbReference>
<evidence type="ECO:0000313" key="2">
    <source>
        <dbReference type="EMBL" id="MFH4981488.1"/>
    </source>
</evidence>
<proteinExistence type="predicted"/>
<dbReference type="InterPro" id="IPR000198">
    <property type="entry name" value="RhoGAP_dom"/>
</dbReference>
<evidence type="ECO:0000313" key="3">
    <source>
        <dbReference type="Proteomes" id="UP001608902"/>
    </source>
</evidence>
<protein>
    <recommendedName>
        <fullName evidence="1">Rho-GAP domain-containing protein</fullName>
    </recommendedName>
</protein>
<name>A0ABD6ENE4_9BILA</name>
<feature type="domain" description="Rho-GAP" evidence="1">
    <location>
        <begin position="46"/>
        <end position="130"/>
    </location>
</feature>
<dbReference type="PANTHER" id="PTHR12552:SF1">
    <property type="entry name" value="RHO GTPASE-ACTIVATING PROTEIN GRAF"/>
    <property type="match status" value="1"/>
</dbReference>
<dbReference type="InterPro" id="IPR008936">
    <property type="entry name" value="Rho_GTPase_activation_prot"/>
</dbReference>
<comment type="caution">
    <text evidence="2">The sequence shown here is derived from an EMBL/GenBank/DDBJ whole genome shotgun (WGS) entry which is preliminary data.</text>
</comment>
<organism evidence="2 3">
    <name type="scientific">Gnathostoma spinigerum</name>
    <dbReference type="NCBI Taxonomy" id="75299"/>
    <lineage>
        <taxon>Eukaryota</taxon>
        <taxon>Metazoa</taxon>
        <taxon>Ecdysozoa</taxon>
        <taxon>Nematoda</taxon>
        <taxon>Chromadorea</taxon>
        <taxon>Rhabditida</taxon>
        <taxon>Spirurina</taxon>
        <taxon>Gnathostomatomorpha</taxon>
        <taxon>Gnathostomatoidea</taxon>
        <taxon>Gnathostomatidae</taxon>
        <taxon>Gnathostoma</taxon>
    </lineage>
</organism>
<dbReference type="InterPro" id="IPR047234">
    <property type="entry name" value="GRAF_fam"/>
</dbReference>
<sequence length="130" mass="14599">MWGPSLTGRCASWNTTIGEYNLSEGLRAVCHGSAFLPAFVLDGCFATLDEVGFEFVRKCLEAIEARGMKEQGLYRNCGVTSKVQKLMQIGLDKRRSLSEKLNFSDDVEWETKTVSSAVKTYLRYRVSRVS</sequence>
<keyword evidence="3" id="KW-1185">Reference proteome</keyword>
<dbReference type="PANTHER" id="PTHR12552">
    <property type="entry name" value="OLIGOPHRENIN 1"/>
    <property type="match status" value="1"/>
</dbReference>
<dbReference type="Proteomes" id="UP001608902">
    <property type="component" value="Unassembled WGS sequence"/>
</dbReference>
<dbReference type="SUPFAM" id="SSF48350">
    <property type="entry name" value="GTPase activation domain, GAP"/>
    <property type="match status" value="1"/>
</dbReference>